<gene>
    <name evidence="6" type="ORF">CF394_12460</name>
</gene>
<evidence type="ECO:0000256" key="2">
    <source>
        <dbReference type="ARBA" id="ARBA00022723"/>
    </source>
</evidence>
<name>A0A264W0R7_9BACL</name>
<dbReference type="OrthoDB" id="9802897at2"/>
<dbReference type="PANTHER" id="PTHR42978">
    <property type="entry name" value="QUORUM-QUENCHING LACTONASE YTNP-RELATED-RELATED"/>
    <property type="match status" value="1"/>
</dbReference>
<dbReference type="SUPFAM" id="SSF56281">
    <property type="entry name" value="Metallo-hydrolase/oxidoreductase"/>
    <property type="match status" value="1"/>
</dbReference>
<dbReference type="AlphaFoldDB" id="A0A264W0R7"/>
<accession>A0A264W0R7</accession>
<organism evidence="6 7">
    <name type="scientific">Tetzosporium hominis</name>
    <dbReference type="NCBI Taxonomy" id="2020506"/>
    <lineage>
        <taxon>Bacteria</taxon>
        <taxon>Bacillati</taxon>
        <taxon>Bacillota</taxon>
        <taxon>Bacilli</taxon>
        <taxon>Bacillales</taxon>
        <taxon>Caryophanaceae</taxon>
        <taxon>Tetzosporium</taxon>
    </lineage>
</organism>
<evidence type="ECO:0000256" key="4">
    <source>
        <dbReference type="ARBA" id="ARBA00022833"/>
    </source>
</evidence>
<dbReference type="GO" id="GO:0016787">
    <property type="term" value="F:hydrolase activity"/>
    <property type="evidence" value="ECO:0007669"/>
    <property type="project" value="UniProtKB-KW"/>
</dbReference>
<evidence type="ECO:0000256" key="3">
    <source>
        <dbReference type="ARBA" id="ARBA00022801"/>
    </source>
</evidence>
<dbReference type="RefSeq" id="WP_094944022.1">
    <property type="nucleotide sequence ID" value="NZ_NOKQ01000276.1"/>
</dbReference>
<proteinExistence type="inferred from homology"/>
<keyword evidence="3" id="KW-0378">Hydrolase</keyword>
<dbReference type="GO" id="GO:0046872">
    <property type="term" value="F:metal ion binding"/>
    <property type="evidence" value="ECO:0007669"/>
    <property type="project" value="UniProtKB-KW"/>
</dbReference>
<comment type="similarity">
    <text evidence="1">Belongs to the metallo-beta-lactamase superfamily.</text>
</comment>
<reference evidence="6 7" key="1">
    <citation type="submission" date="2017-07" db="EMBL/GenBank/DDBJ databases">
        <title>Tetzosporium hominis gen.nov. sp.nov.</title>
        <authorList>
            <person name="Tetz G."/>
            <person name="Tetz V."/>
        </authorList>
    </citation>
    <scope>NUCLEOTIDE SEQUENCE [LARGE SCALE GENOMIC DNA]</scope>
    <source>
        <strain evidence="6 7">VT-49</strain>
    </source>
</reference>
<evidence type="ECO:0000256" key="1">
    <source>
        <dbReference type="ARBA" id="ARBA00007749"/>
    </source>
</evidence>
<evidence type="ECO:0000313" key="7">
    <source>
        <dbReference type="Proteomes" id="UP000217065"/>
    </source>
</evidence>
<sequence>MDTYTFGELKFSWLKGGTTNMDGGAMFGVVPKPLWSKRYPVNEQNQIELPCDPLLIQTGSEVILLESGLNAGKFDDKKKRNYGITDESKVEEQLKELGLSPQDVTIIMMTHMHFDHASGLTSLEQDGTYSSTFPNATIYTSEVEWNEMRHPNVRSRNTYWKENWEPIEHQVKTFKDSHEVIPGITMIHTGGHSDGHSIIKMQQGEETIIHFADLMPTHAHQNPLWVLAYDDYPMTSVFTKEKLVKEVLENGYWVSFYHDSFYRLLKWSADGKEIVDSVKRNDV</sequence>
<dbReference type="InterPro" id="IPR051013">
    <property type="entry name" value="MBL_superfamily_lactonases"/>
</dbReference>
<evidence type="ECO:0000313" key="6">
    <source>
        <dbReference type="EMBL" id="OZS77180.1"/>
    </source>
</evidence>
<dbReference type="InterPro" id="IPR001279">
    <property type="entry name" value="Metallo-B-lactamas"/>
</dbReference>
<dbReference type="Proteomes" id="UP000217065">
    <property type="component" value="Unassembled WGS sequence"/>
</dbReference>
<dbReference type="SMART" id="SM00849">
    <property type="entry name" value="Lactamase_B"/>
    <property type="match status" value="1"/>
</dbReference>
<keyword evidence="7" id="KW-1185">Reference proteome</keyword>
<dbReference type="EMBL" id="NOKQ01000276">
    <property type="protein sequence ID" value="OZS77180.1"/>
    <property type="molecule type" value="Genomic_DNA"/>
</dbReference>
<dbReference type="CDD" id="cd07728">
    <property type="entry name" value="YtnP-like_MBL-fold"/>
    <property type="match status" value="1"/>
</dbReference>
<dbReference type="InterPro" id="IPR036866">
    <property type="entry name" value="RibonucZ/Hydroxyglut_hydro"/>
</dbReference>
<keyword evidence="2" id="KW-0479">Metal-binding</keyword>
<comment type="caution">
    <text evidence="6">The sequence shown here is derived from an EMBL/GenBank/DDBJ whole genome shotgun (WGS) entry which is preliminary data.</text>
</comment>
<keyword evidence="4" id="KW-0862">Zinc</keyword>
<feature type="domain" description="Metallo-beta-lactamase" evidence="5">
    <location>
        <begin position="50"/>
        <end position="258"/>
    </location>
</feature>
<dbReference type="PANTHER" id="PTHR42978:SF6">
    <property type="entry name" value="QUORUM-QUENCHING LACTONASE YTNP-RELATED"/>
    <property type="match status" value="1"/>
</dbReference>
<dbReference type="Gene3D" id="3.60.15.10">
    <property type="entry name" value="Ribonuclease Z/Hydroxyacylglutathione hydrolase-like"/>
    <property type="match status" value="1"/>
</dbReference>
<dbReference type="Pfam" id="PF00753">
    <property type="entry name" value="Lactamase_B"/>
    <property type="match status" value="1"/>
</dbReference>
<evidence type="ECO:0000259" key="5">
    <source>
        <dbReference type="SMART" id="SM00849"/>
    </source>
</evidence>
<protein>
    <recommendedName>
        <fullName evidence="5">Metallo-beta-lactamase domain-containing protein</fullName>
    </recommendedName>
</protein>